<name>A0A401UHG6_9CLOT</name>
<dbReference type="EMBL" id="BHYK01000003">
    <property type="protein sequence ID" value="GCD08998.1"/>
    <property type="molecule type" value="Genomic_DNA"/>
</dbReference>
<comment type="caution">
    <text evidence="1">The sequence shown here is derived from an EMBL/GenBank/DDBJ whole genome shotgun (WGS) entry which is preliminary data.</text>
</comment>
<evidence type="ECO:0000313" key="1">
    <source>
        <dbReference type="EMBL" id="GCD08998.1"/>
    </source>
</evidence>
<evidence type="ECO:0000313" key="2">
    <source>
        <dbReference type="Proteomes" id="UP000287872"/>
    </source>
</evidence>
<reference evidence="1 2" key="1">
    <citation type="submission" date="2018-11" db="EMBL/GenBank/DDBJ databases">
        <title>Genome sequencing and assembly of Clostridium tagluense strain A121.</title>
        <authorList>
            <person name="Murakami T."/>
            <person name="Segawa T."/>
            <person name="Shcherbakova V.A."/>
            <person name="Mori H."/>
            <person name="Yoshimura Y."/>
        </authorList>
    </citation>
    <scope>NUCLEOTIDE SEQUENCE [LARGE SCALE GENOMIC DNA]</scope>
    <source>
        <strain evidence="1 2">A121</strain>
    </source>
</reference>
<dbReference type="AlphaFoldDB" id="A0A401UHG6"/>
<accession>A0A401UHG6</accession>
<sequence>MYENIVNIVNIAIGEEIKIDKTNNYFAGVQYIIPSNYKLFCENYTSIINNKDLVKFEKLFDVSEKPLLRSNADRLGYYICRSDSREELLHILNLGEE</sequence>
<gene>
    <name evidence="1" type="ORF">Ctaglu_06210</name>
</gene>
<organism evidence="1 2">
    <name type="scientific">Clostridium tagluense</name>
    <dbReference type="NCBI Taxonomy" id="360422"/>
    <lineage>
        <taxon>Bacteria</taxon>
        <taxon>Bacillati</taxon>
        <taxon>Bacillota</taxon>
        <taxon>Clostridia</taxon>
        <taxon>Eubacteriales</taxon>
        <taxon>Clostridiaceae</taxon>
        <taxon>Clostridium</taxon>
    </lineage>
</organism>
<keyword evidence="2" id="KW-1185">Reference proteome</keyword>
<protein>
    <submittedName>
        <fullName evidence="1">Uncharacterized protein</fullName>
    </submittedName>
</protein>
<dbReference type="RefSeq" id="WP_124998003.1">
    <property type="nucleotide sequence ID" value="NZ_BHYK01000003.1"/>
</dbReference>
<dbReference type="Proteomes" id="UP000287872">
    <property type="component" value="Unassembled WGS sequence"/>
</dbReference>
<proteinExistence type="predicted"/>